<dbReference type="PROSITE" id="PS00614">
    <property type="entry name" value="IGPS"/>
    <property type="match status" value="1"/>
</dbReference>
<organism evidence="10 11">
    <name type="scientific">Rugosibacter aromaticivorans</name>
    <dbReference type="NCBI Taxonomy" id="1565605"/>
    <lineage>
        <taxon>Bacteria</taxon>
        <taxon>Pseudomonadati</taxon>
        <taxon>Pseudomonadota</taxon>
        <taxon>Betaproteobacteria</taxon>
        <taxon>Nitrosomonadales</taxon>
        <taxon>Sterolibacteriaceae</taxon>
        <taxon>Rugosibacter</taxon>
    </lineage>
</organism>
<keyword evidence="11" id="KW-1185">Reference proteome</keyword>
<dbReference type="EC" id="4.1.1.48" evidence="8"/>
<dbReference type="RefSeq" id="WP_202634762.1">
    <property type="nucleotide sequence ID" value="NZ_CP010554.1"/>
</dbReference>
<dbReference type="SUPFAM" id="SSF51366">
    <property type="entry name" value="Ribulose-phoshate binding barrel"/>
    <property type="match status" value="1"/>
</dbReference>
<dbReference type="FunFam" id="3.20.20.70:FF:000024">
    <property type="entry name" value="Indole-3-glycerol phosphate synthase"/>
    <property type="match status" value="1"/>
</dbReference>
<evidence type="ECO:0000256" key="6">
    <source>
        <dbReference type="ARBA" id="ARBA00023141"/>
    </source>
</evidence>
<dbReference type="Pfam" id="PF00218">
    <property type="entry name" value="IGPS"/>
    <property type="match status" value="1"/>
</dbReference>
<dbReference type="InterPro" id="IPR011060">
    <property type="entry name" value="RibuloseP-bd_barrel"/>
</dbReference>
<evidence type="ECO:0000256" key="2">
    <source>
        <dbReference type="ARBA" id="ARBA00004696"/>
    </source>
</evidence>
<dbReference type="PANTHER" id="PTHR22854:SF2">
    <property type="entry name" value="INDOLE-3-GLYCEROL-PHOSPHATE SYNTHASE"/>
    <property type="match status" value="1"/>
</dbReference>
<dbReference type="Proteomes" id="UP000061603">
    <property type="component" value="Chromosome"/>
</dbReference>
<sequence length="286" mass="30474">MSDILNKILAVKRDEVAAALAVKPLATLRSEAEAQPPARDFVAALRQKIDSSAAEKIGAGGTAGDTLKDMAAGAIRHIAVIAEIKKASPSKGVIRENFQPAEIAADYARHGAACLSVLTDRSFFQGSPDYLRQARNACTLPVLRKDFLVDPYQVYEARAMGADAILLIVAALSLAEMQAMEAIAQSLGLAVLVECHEPAELDIALQLKTPLIGINNRNLHTFEVNLDTTLSQHQRIPSNRILVAESGILAPSDVAQLYAGGVRAFLVGEAFMRAPSPGAELARLFA</sequence>
<comment type="catalytic activity">
    <reaction evidence="1 8">
        <text>1-(2-carboxyphenylamino)-1-deoxy-D-ribulose 5-phosphate + H(+) = (1S,2R)-1-C-(indol-3-yl)glycerol 3-phosphate + CO2 + H2O</text>
        <dbReference type="Rhea" id="RHEA:23476"/>
        <dbReference type="ChEBI" id="CHEBI:15377"/>
        <dbReference type="ChEBI" id="CHEBI:15378"/>
        <dbReference type="ChEBI" id="CHEBI:16526"/>
        <dbReference type="ChEBI" id="CHEBI:58613"/>
        <dbReference type="ChEBI" id="CHEBI:58866"/>
        <dbReference type="EC" id="4.1.1.48"/>
    </reaction>
</comment>
<dbReference type="PATRIC" id="fig|1565605.3.peg.2229"/>
<evidence type="ECO:0000313" key="10">
    <source>
        <dbReference type="EMBL" id="AJP48747.1"/>
    </source>
</evidence>
<dbReference type="InterPro" id="IPR013798">
    <property type="entry name" value="Indole-3-glycerol_P_synth_dom"/>
</dbReference>
<evidence type="ECO:0000313" key="11">
    <source>
        <dbReference type="Proteomes" id="UP000061603"/>
    </source>
</evidence>
<evidence type="ECO:0000256" key="4">
    <source>
        <dbReference type="ARBA" id="ARBA00022793"/>
    </source>
</evidence>
<keyword evidence="7 8" id="KW-0456">Lyase</keyword>
<dbReference type="HAMAP" id="MF_00134_B">
    <property type="entry name" value="IGPS_B"/>
    <property type="match status" value="1"/>
</dbReference>
<keyword evidence="3 8" id="KW-0028">Amino-acid biosynthesis</keyword>
<evidence type="ECO:0000259" key="9">
    <source>
        <dbReference type="Pfam" id="PF00218"/>
    </source>
</evidence>
<comment type="similarity">
    <text evidence="8">Belongs to the TrpC family.</text>
</comment>
<evidence type="ECO:0000256" key="7">
    <source>
        <dbReference type="ARBA" id="ARBA00023239"/>
    </source>
</evidence>
<dbReference type="AlphaFoldDB" id="A0A0C5J0Y1"/>
<evidence type="ECO:0000256" key="1">
    <source>
        <dbReference type="ARBA" id="ARBA00001633"/>
    </source>
</evidence>
<evidence type="ECO:0000256" key="5">
    <source>
        <dbReference type="ARBA" id="ARBA00022822"/>
    </source>
</evidence>
<dbReference type="InterPro" id="IPR001468">
    <property type="entry name" value="Indole-3-GlycerolPSynthase_CS"/>
</dbReference>
<dbReference type="PANTHER" id="PTHR22854">
    <property type="entry name" value="TRYPTOPHAN BIOSYNTHESIS PROTEIN"/>
    <property type="match status" value="1"/>
</dbReference>
<keyword evidence="4 8" id="KW-0210">Decarboxylase</keyword>
<protein>
    <recommendedName>
        <fullName evidence="8">Indole-3-glycerol phosphate synthase</fullName>
        <shortName evidence="8">IGPS</shortName>
        <ecNumber evidence="8">4.1.1.48</ecNumber>
    </recommendedName>
</protein>
<dbReference type="STRING" id="1565605.PG1C_10465"/>
<evidence type="ECO:0000256" key="3">
    <source>
        <dbReference type="ARBA" id="ARBA00022605"/>
    </source>
</evidence>
<dbReference type="NCBIfam" id="NF001373">
    <property type="entry name" value="PRK00278.1-6"/>
    <property type="match status" value="1"/>
</dbReference>
<dbReference type="CDD" id="cd00331">
    <property type="entry name" value="IGPS"/>
    <property type="match status" value="1"/>
</dbReference>
<feature type="domain" description="Indole-3-glycerol phosphate synthase" evidence="9">
    <location>
        <begin position="72"/>
        <end position="283"/>
    </location>
</feature>
<dbReference type="UniPathway" id="UPA00035">
    <property type="reaction ID" value="UER00043"/>
</dbReference>
<proteinExistence type="inferred from homology"/>
<evidence type="ECO:0000256" key="8">
    <source>
        <dbReference type="HAMAP-Rule" id="MF_00134"/>
    </source>
</evidence>
<dbReference type="HOGENOM" id="CLU_034247_2_0_4"/>
<dbReference type="GO" id="GO:0004425">
    <property type="term" value="F:indole-3-glycerol-phosphate synthase activity"/>
    <property type="evidence" value="ECO:0007669"/>
    <property type="project" value="UniProtKB-UniRule"/>
</dbReference>
<dbReference type="InterPro" id="IPR045186">
    <property type="entry name" value="Indole-3-glycerol_P_synth"/>
</dbReference>
<dbReference type="KEGG" id="rbu:PG1C_10465"/>
<accession>A0A0C5J0Y1</accession>
<dbReference type="GO" id="GO:0000162">
    <property type="term" value="P:L-tryptophan biosynthetic process"/>
    <property type="evidence" value="ECO:0007669"/>
    <property type="project" value="UniProtKB-UniRule"/>
</dbReference>
<dbReference type="InterPro" id="IPR013785">
    <property type="entry name" value="Aldolase_TIM"/>
</dbReference>
<gene>
    <name evidence="8 10" type="primary">trpC</name>
    <name evidence="10" type="ORF">PG1C_10465</name>
</gene>
<comment type="pathway">
    <text evidence="2 8">Amino-acid biosynthesis; L-tryptophan biosynthesis; L-tryptophan from chorismate: step 4/5.</text>
</comment>
<dbReference type="GO" id="GO:0004640">
    <property type="term" value="F:phosphoribosylanthranilate isomerase activity"/>
    <property type="evidence" value="ECO:0007669"/>
    <property type="project" value="TreeGrafter"/>
</dbReference>
<dbReference type="Gene3D" id="3.20.20.70">
    <property type="entry name" value="Aldolase class I"/>
    <property type="match status" value="1"/>
</dbReference>
<keyword evidence="6 8" id="KW-0057">Aromatic amino acid biosynthesis</keyword>
<dbReference type="EMBL" id="CP010554">
    <property type="protein sequence ID" value="AJP48747.1"/>
    <property type="molecule type" value="Genomic_DNA"/>
</dbReference>
<name>A0A0C5J0Y1_9PROT</name>
<dbReference type="NCBIfam" id="NF001377">
    <property type="entry name" value="PRK00278.2-4"/>
    <property type="match status" value="1"/>
</dbReference>
<reference evidence="10 11" key="1">
    <citation type="journal article" date="2015" name="Genome Announc.">
        <title>Complete Genome Sequence of a Novel Bacterium within the Family Rhodocyclaceae That Degrades Polycyclic Aromatic Hydrocarbons.</title>
        <authorList>
            <person name="Singleton D.R."/>
            <person name="Dickey A.N."/>
            <person name="Scholl E.H."/>
            <person name="Wright F.A."/>
            <person name="Aitken M.D."/>
        </authorList>
    </citation>
    <scope>NUCLEOTIDE SEQUENCE [LARGE SCALE GENOMIC DNA]</scope>
    <source>
        <strain evidence="11">PG1-Ca6</strain>
    </source>
</reference>
<keyword evidence="5 8" id="KW-0822">Tryptophan biosynthesis</keyword>